<comment type="caution">
    <text evidence="1">The sequence shown here is derived from an EMBL/GenBank/DDBJ whole genome shotgun (WGS) entry which is preliminary data.</text>
</comment>
<dbReference type="Proteomes" id="UP001162162">
    <property type="component" value="Unassembled WGS sequence"/>
</dbReference>
<protein>
    <submittedName>
        <fullName evidence="1">Uncharacterized protein</fullName>
    </submittedName>
</protein>
<dbReference type="AlphaFoldDB" id="A0AAV8XU27"/>
<name>A0AAV8XU27_9CUCU</name>
<accession>A0AAV8XU27</accession>
<sequence>MKERREFEYEEAVYNCNNKHTRFVKKERTETHQKDLNLRQTRSFLYGQSLNPLSRRENSYS</sequence>
<gene>
    <name evidence="1" type="ORF">NQ318_004093</name>
</gene>
<organism evidence="1 2">
    <name type="scientific">Aromia moschata</name>
    <dbReference type="NCBI Taxonomy" id="1265417"/>
    <lineage>
        <taxon>Eukaryota</taxon>
        <taxon>Metazoa</taxon>
        <taxon>Ecdysozoa</taxon>
        <taxon>Arthropoda</taxon>
        <taxon>Hexapoda</taxon>
        <taxon>Insecta</taxon>
        <taxon>Pterygota</taxon>
        <taxon>Neoptera</taxon>
        <taxon>Endopterygota</taxon>
        <taxon>Coleoptera</taxon>
        <taxon>Polyphaga</taxon>
        <taxon>Cucujiformia</taxon>
        <taxon>Chrysomeloidea</taxon>
        <taxon>Cerambycidae</taxon>
        <taxon>Cerambycinae</taxon>
        <taxon>Callichromatini</taxon>
        <taxon>Aromia</taxon>
    </lineage>
</organism>
<proteinExistence type="predicted"/>
<reference evidence="1" key="1">
    <citation type="journal article" date="2023" name="Insect Mol. Biol.">
        <title>Genome sequencing provides insights into the evolution of gene families encoding plant cell wall-degrading enzymes in longhorned beetles.</title>
        <authorList>
            <person name="Shin N.R."/>
            <person name="Okamura Y."/>
            <person name="Kirsch R."/>
            <person name="Pauchet Y."/>
        </authorList>
    </citation>
    <scope>NUCLEOTIDE SEQUENCE</scope>
    <source>
        <strain evidence="1">AMC_N1</strain>
    </source>
</reference>
<dbReference type="EMBL" id="JAPWTK010000344">
    <property type="protein sequence ID" value="KAJ8942068.1"/>
    <property type="molecule type" value="Genomic_DNA"/>
</dbReference>
<evidence type="ECO:0000313" key="1">
    <source>
        <dbReference type="EMBL" id="KAJ8942068.1"/>
    </source>
</evidence>
<keyword evidence="2" id="KW-1185">Reference proteome</keyword>
<evidence type="ECO:0000313" key="2">
    <source>
        <dbReference type="Proteomes" id="UP001162162"/>
    </source>
</evidence>